<reference evidence="3 4" key="1">
    <citation type="submission" date="2021-03" db="EMBL/GenBank/DDBJ databases">
        <title>Antimicrobial resistance genes in bacteria isolated from Japanese honey, and their potential for conferring macrolide and lincosamide resistance in the American foulbrood pathogen Paenibacillus larvae.</title>
        <authorList>
            <person name="Okamoto M."/>
            <person name="Kumagai M."/>
            <person name="Kanamori H."/>
            <person name="Takamatsu D."/>
        </authorList>
    </citation>
    <scope>NUCLEOTIDE SEQUENCE [LARGE SCALE GENOMIC DNA]</scope>
    <source>
        <strain evidence="3 4">J34TS1</strain>
    </source>
</reference>
<dbReference type="PROSITE" id="PS50975">
    <property type="entry name" value="ATP_GRASP"/>
    <property type="match status" value="1"/>
</dbReference>
<dbReference type="RefSeq" id="WP_212978189.1">
    <property type="nucleotide sequence ID" value="NZ_AP025343.1"/>
</dbReference>
<comment type="caution">
    <text evidence="3">The sequence shown here is derived from an EMBL/GenBank/DDBJ whole genome shotgun (WGS) entry which is preliminary data.</text>
</comment>
<dbReference type="GO" id="GO:0046872">
    <property type="term" value="F:metal ion binding"/>
    <property type="evidence" value="ECO:0007669"/>
    <property type="project" value="InterPro"/>
</dbReference>
<name>A0A919Y970_9BACL</name>
<keyword evidence="1" id="KW-0067">ATP-binding</keyword>
<gene>
    <name evidence="3" type="primary">yheD_3</name>
    <name evidence="3" type="ORF">J34TS1_20810</name>
</gene>
<organism evidence="3 4">
    <name type="scientific">Paenibacillus azoreducens</name>
    <dbReference type="NCBI Taxonomy" id="116718"/>
    <lineage>
        <taxon>Bacteria</taxon>
        <taxon>Bacillati</taxon>
        <taxon>Bacillota</taxon>
        <taxon>Bacilli</taxon>
        <taxon>Bacillales</taxon>
        <taxon>Paenibacillaceae</taxon>
        <taxon>Paenibacillus</taxon>
    </lineage>
</organism>
<dbReference type="InterPro" id="IPR011761">
    <property type="entry name" value="ATP-grasp"/>
</dbReference>
<accession>A0A919Y970</accession>
<evidence type="ECO:0000313" key="4">
    <source>
        <dbReference type="Proteomes" id="UP000682811"/>
    </source>
</evidence>
<dbReference type="AlphaFoldDB" id="A0A919Y970"/>
<sequence>MFIQWIPELKPDHIRLSPKWFVLRTIPSSLWLHFGAWKKEFILKINDHLPQSIVELPKAMMNHFTIPADLPYEIYLEGNHLHIGPVIALLLAKRNHLTPEYLEKHRGYLINYRMIKGLIYICSLNGINPKNQTVEGFYFDPNAKGKEQWKKGIFPYPGAVFRRIRVYKNAHYDHLITHIERKIFNPHFLDKSKLWDSLSPDPILVKYLPHTKPLNHLQDLNEMLDLYGQVYLKPANSYMGKGISTVKKMRNGYLFTNRHKEKTMIRSFRQASSFLRYLKKGRKYLIQQSVALTFNNRNVDFRVILQKDESQHWDCSGIIARFGRSGRFYTNDVSSIGLGKDALRTIFHLDEEAAAEKEKEIISICTEVCRRLDTIYGPSGDMGIDVAVDQNLRVWILEINSLQHHKMAAYLIDDPHMYARVMSRPLEYAKALAGFRGNA</sequence>
<feature type="domain" description="ATP-grasp" evidence="2">
    <location>
        <begin position="201"/>
        <end position="433"/>
    </location>
</feature>
<dbReference type="Pfam" id="PF14398">
    <property type="entry name" value="ATPgrasp_YheCD"/>
    <property type="match status" value="1"/>
</dbReference>
<dbReference type="EMBL" id="BORT01000007">
    <property type="protein sequence ID" value="GIO47316.1"/>
    <property type="molecule type" value="Genomic_DNA"/>
</dbReference>
<dbReference type="GO" id="GO:0005524">
    <property type="term" value="F:ATP binding"/>
    <property type="evidence" value="ECO:0007669"/>
    <property type="project" value="UniProtKB-UniRule"/>
</dbReference>
<evidence type="ECO:0000259" key="2">
    <source>
        <dbReference type="PROSITE" id="PS50975"/>
    </source>
</evidence>
<dbReference type="Proteomes" id="UP000682811">
    <property type="component" value="Unassembled WGS sequence"/>
</dbReference>
<keyword evidence="1" id="KW-0547">Nucleotide-binding</keyword>
<dbReference type="InterPro" id="IPR026838">
    <property type="entry name" value="YheC/D"/>
</dbReference>
<dbReference type="SUPFAM" id="SSF56059">
    <property type="entry name" value="Glutathione synthetase ATP-binding domain-like"/>
    <property type="match status" value="1"/>
</dbReference>
<evidence type="ECO:0000256" key="1">
    <source>
        <dbReference type="PROSITE-ProRule" id="PRU00409"/>
    </source>
</evidence>
<proteinExistence type="predicted"/>
<evidence type="ECO:0000313" key="3">
    <source>
        <dbReference type="EMBL" id="GIO47316.1"/>
    </source>
</evidence>
<keyword evidence="4" id="KW-1185">Reference proteome</keyword>
<protein>
    <submittedName>
        <fullName evidence="3">Endospore coat-associated protein YheD</fullName>
    </submittedName>
</protein>